<proteinExistence type="predicted"/>
<dbReference type="AlphaFoldDB" id="A0AAV4U9T1"/>
<dbReference type="EMBL" id="BPLQ01010949">
    <property type="protein sequence ID" value="GIY54627.1"/>
    <property type="molecule type" value="Genomic_DNA"/>
</dbReference>
<protein>
    <submittedName>
        <fullName evidence="1">Uncharacterized protein</fullName>
    </submittedName>
</protein>
<evidence type="ECO:0000313" key="1">
    <source>
        <dbReference type="EMBL" id="GIY54627.1"/>
    </source>
</evidence>
<comment type="caution">
    <text evidence="1">The sequence shown here is derived from an EMBL/GenBank/DDBJ whole genome shotgun (WGS) entry which is preliminary data.</text>
</comment>
<name>A0AAV4U9T1_9ARAC</name>
<accession>A0AAV4U9T1</accession>
<reference evidence="1 2" key="1">
    <citation type="submission" date="2021-06" db="EMBL/GenBank/DDBJ databases">
        <title>Caerostris darwini draft genome.</title>
        <authorList>
            <person name="Kono N."/>
            <person name="Arakawa K."/>
        </authorList>
    </citation>
    <scope>NUCLEOTIDE SEQUENCE [LARGE SCALE GENOMIC DNA]</scope>
</reference>
<sequence>MTTRVFPLLSLHVDQQGINRIICPSSSPTLSPGNIKGLPLMSTMVCADSNSGLVMGEITYSCISNNKDVFRHECMPKDSSDILLPNAGINDFLHDRATVGVGAYHCATSMVNRLCFQGEG</sequence>
<gene>
    <name evidence="1" type="ORF">CDAR_434301</name>
</gene>
<keyword evidence="2" id="KW-1185">Reference proteome</keyword>
<dbReference type="Proteomes" id="UP001054837">
    <property type="component" value="Unassembled WGS sequence"/>
</dbReference>
<evidence type="ECO:0000313" key="2">
    <source>
        <dbReference type="Proteomes" id="UP001054837"/>
    </source>
</evidence>
<organism evidence="1 2">
    <name type="scientific">Caerostris darwini</name>
    <dbReference type="NCBI Taxonomy" id="1538125"/>
    <lineage>
        <taxon>Eukaryota</taxon>
        <taxon>Metazoa</taxon>
        <taxon>Ecdysozoa</taxon>
        <taxon>Arthropoda</taxon>
        <taxon>Chelicerata</taxon>
        <taxon>Arachnida</taxon>
        <taxon>Araneae</taxon>
        <taxon>Araneomorphae</taxon>
        <taxon>Entelegynae</taxon>
        <taxon>Araneoidea</taxon>
        <taxon>Araneidae</taxon>
        <taxon>Caerostris</taxon>
    </lineage>
</organism>